<feature type="domain" description="Helicase ATP-binding" evidence="1">
    <location>
        <begin position="112"/>
        <end position="261"/>
    </location>
</feature>
<organism evidence="2">
    <name type="scientific">uncultured Caudovirales phage</name>
    <dbReference type="NCBI Taxonomy" id="2100421"/>
    <lineage>
        <taxon>Viruses</taxon>
        <taxon>Duplodnaviria</taxon>
        <taxon>Heunggongvirae</taxon>
        <taxon>Uroviricota</taxon>
        <taxon>Caudoviricetes</taxon>
        <taxon>Peduoviridae</taxon>
        <taxon>Maltschvirus</taxon>
        <taxon>Maltschvirus maltsch</taxon>
    </lineage>
</organism>
<dbReference type="SMART" id="SM00487">
    <property type="entry name" value="DEXDc"/>
    <property type="match status" value="1"/>
</dbReference>
<accession>A0A6J5S5C6</accession>
<reference evidence="2" key="1">
    <citation type="submission" date="2020-05" db="EMBL/GenBank/DDBJ databases">
        <authorList>
            <person name="Chiriac C."/>
            <person name="Salcher M."/>
            <person name="Ghai R."/>
            <person name="Kavagutti S V."/>
        </authorList>
    </citation>
    <scope>NUCLEOTIDE SEQUENCE</scope>
</reference>
<gene>
    <name evidence="2" type="ORF">UFOVP1382_194</name>
</gene>
<dbReference type="InterPro" id="IPR014001">
    <property type="entry name" value="Helicase_ATP-bd"/>
</dbReference>
<dbReference type="GO" id="GO:0005524">
    <property type="term" value="F:ATP binding"/>
    <property type="evidence" value="ECO:0007669"/>
    <property type="project" value="InterPro"/>
</dbReference>
<dbReference type="CDD" id="cd18785">
    <property type="entry name" value="SF2_C"/>
    <property type="match status" value="1"/>
</dbReference>
<dbReference type="GO" id="GO:0016787">
    <property type="term" value="F:hydrolase activity"/>
    <property type="evidence" value="ECO:0007669"/>
    <property type="project" value="InterPro"/>
</dbReference>
<evidence type="ECO:0000313" key="2">
    <source>
        <dbReference type="EMBL" id="CAB4203583.1"/>
    </source>
</evidence>
<dbReference type="PANTHER" id="PTHR47396:SF1">
    <property type="entry name" value="ATP-DEPENDENT HELICASE IRC3-RELATED"/>
    <property type="match status" value="1"/>
</dbReference>
<dbReference type="InterPro" id="IPR027417">
    <property type="entry name" value="P-loop_NTPase"/>
</dbReference>
<dbReference type="PANTHER" id="PTHR47396">
    <property type="entry name" value="TYPE I RESTRICTION ENZYME ECOKI R PROTEIN"/>
    <property type="match status" value="1"/>
</dbReference>
<dbReference type="InterPro" id="IPR006935">
    <property type="entry name" value="Helicase/UvrB_N"/>
</dbReference>
<evidence type="ECO:0000259" key="1">
    <source>
        <dbReference type="PROSITE" id="PS51192"/>
    </source>
</evidence>
<sequence length="506" mass="56323">MKVRIDGRAWMPLEDLPPAARVSIRETLTIQPKQTSEHSKATPPIRLYAEEDGLIGVPRGFFDQNVTGKHDYDVRVAQGGAMGAGVSAKMFQGDTDGKYAEQNTAVAEMIKLLTAKPWGGGILQAPTGTGKTIMGLRIAAELGRRTLIVVNKGFFLRQWTSRIRQVFPQAKIGIVQGPKCQHEGMDFVIGMVHTLSQRDFPDGFYRSFGLVLTDEVHRIGAPTWADVVPQFSAAYRVGLTATPRRKDGAQDVFFHHIGAIAYRLKSEPMIPLIRRVIAPFQPDTIRQYGKEIEPGDQSTSQIVSQMVTDPFYNRTIAIDLSKAIVAGRKVLVVSERLEHLWTLSVLTREVHTRAGHPDFTSSFATGQQYVLDESGERIEIRRKTGLEFKTRPTTDADLDSGEEAQVVYATKQMIEEGFDIPALDTLALVTPVSDVEQIAGRVRRWCFPEADKCFRLCPWRAGKCKGKPDPIVMDVRTPDWPALMNKATRREGFYVSIGAKFKAPKA</sequence>
<name>A0A6J5S5C6_9CAUD</name>
<dbReference type="SUPFAM" id="SSF52540">
    <property type="entry name" value="P-loop containing nucleoside triphosphate hydrolases"/>
    <property type="match status" value="2"/>
</dbReference>
<proteinExistence type="predicted"/>
<dbReference type="InterPro" id="IPR050742">
    <property type="entry name" value="Helicase_Restrict-Modif_Enz"/>
</dbReference>
<protein>
    <submittedName>
        <fullName evidence="2">DEXDc domain containing protein</fullName>
    </submittedName>
</protein>
<dbReference type="GO" id="GO:0003677">
    <property type="term" value="F:DNA binding"/>
    <property type="evidence" value="ECO:0007669"/>
    <property type="project" value="InterPro"/>
</dbReference>
<dbReference type="EMBL" id="LR797331">
    <property type="protein sequence ID" value="CAB4203583.1"/>
    <property type="molecule type" value="Genomic_DNA"/>
</dbReference>
<dbReference type="CDD" id="cd17926">
    <property type="entry name" value="DEXHc_RE"/>
    <property type="match status" value="1"/>
</dbReference>
<dbReference type="Pfam" id="PF04851">
    <property type="entry name" value="ResIII"/>
    <property type="match status" value="1"/>
</dbReference>
<dbReference type="Gene3D" id="3.40.50.300">
    <property type="entry name" value="P-loop containing nucleotide triphosphate hydrolases"/>
    <property type="match status" value="2"/>
</dbReference>
<dbReference type="PROSITE" id="PS51192">
    <property type="entry name" value="HELICASE_ATP_BIND_1"/>
    <property type="match status" value="1"/>
</dbReference>